<accession>A0A7L5BRN3</accession>
<dbReference type="EMBL" id="CP048638">
    <property type="protein sequence ID" value="QIB41540.1"/>
    <property type="molecule type" value="Genomic_DNA"/>
</dbReference>
<dbReference type="Proteomes" id="UP000464865">
    <property type="component" value="Plasmid p6"/>
</dbReference>
<keyword evidence="1" id="KW-0614">Plasmid</keyword>
<sequence>MNITGINEDGSNRVLVDYARFDSDDDVRPTIDNSSMRLPRDQSDRMKNFKKNHRLSVGEMLIFMMDNAKIAADGNTRLLIDYETLTLIEK</sequence>
<protein>
    <submittedName>
        <fullName evidence="1">Uncharacterized protein</fullName>
    </submittedName>
</protein>
<evidence type="ECO:0000313" key="2">
    <source>
        <dbReference type="Proteomes" id="UP000464865"/>
    </source>
</evidence>
<geneLocation type="plasmid" evidence="1 2">
    <name>p6</name>
</geneLocation>
<organism evidence="1 2">
    <name type="scientific">Rhizobium oryzihabitans</name>
    <dbReference type="NCBI Taxonomy" id="2267833"/>
    <lineage>
        <taxon>Bacteria</taxon>
        <taxon>Pseudomonadati</taxon>
        <taxon>Pseudomonadota</taxon>
        <taxon>Alphaproteobacteria</taxon>
        <taxon>Hyphomicrobiales</taxon>
        <taxon>Rhizobiaceae</taxon>
        <taxon>Rhizobium/Agrobacterium group</taxon>
        <taxon>Rhizobium</taxon>
    </lineage>
</organism>
<dbReference type="RefSeq" id="WP_164056988.1">
    <property type="nucleotide sequence ID" value="NZ_CP048638.1"/>
</dbReference>
<reference evidence="1 2" key="1">
    <citation type="submission" date="2020-02" db="EMBL/GenBank/DDBJ databases">
        <title>Plant-Promoting Endophytic Bacterium Rhizobium oryzihabitans sp. nov., Isolated from the Root of Rice.</title>
        <authorList>
            <person name="zhao J."/>
            <person name="Zhang G."/>
        </authorList>
    </citation>
    <scope>NUCLEOTIDE SEQUENCE [LARGE SCALE GENOMIC DNA]</scope>
    <source>
        <strain evidence="1 2">M15</strain>
        <plasmid evidence="1 2">p6</plasmid>
    </source>
</reference>
<dbReference type="KEGG" id="roy:G3A56_27480"/>
<proteinExistence type="predicted"/>
<name>A0A7L5BRN3_9HYPH</name>
<keyword evidence="2" id="KW-1185">Reference proteome</keyword>
<evidence type="ECO:0000313" key="1">
    <source>
        <dbReference type="EMBL" id="QIB41540.1"/>
    </source>
</evidence>
<dbReference type="AlphaFoldDB" id="A0A7L5BRN3"/>
<gene>
    <name evidence="1" type="ORF">G3A56_27480</name>
</gene>